<accession>A0A1W1Y2C3</accession>
<dbReference type="InterPro" id="IPR005064">
    <property type="entry name" value="BUG"/>
</dbReference>
<evidence type="ECO:0000313" key="4">
    <source>
        <dbReference type="Proteomes" id="UP000192708"/>
    </source>
</evidence>
<evidence type="ECO:0000256" key="1">
    <source>
        <dbReference type="ARBA" id="ARBA00006987"/>
    </source>
</evidence>
<dbReference type="RefSeq" id="WP_084281935.1">
    <property type="nucleotide sequence ID" value="NZ_FWXJ01000001.1"/>
</dbReference>
<proteinExistence type="inferred from homology"/>
<dbReference type="Gene3D" id="3.40.190.150">
    <property type="entry name" value="Bordetella uptake gene, domain 1"/>
    <property type="match status" value="1"/>
</dbReference>
<sequence>MKMILNKKFLQLSLCGLALSFSTAQAQSNSIKMLVAFPPGGPVDFVARTIAEPLGKELGVQIVIENKPGANGAIAAEYMGANPADGKVLWFTSAGAVAINPGLYEKLSYNPLKDLAAISLVVNNVEALVVNPASPANNGSELVALAKQRDVMMASSGTGSVPHLAMEQLADSTKGRFLHVPYKGAAPAITDVMGGHVDGFFGDIPGLISYIKSGKLKVIGIAAPKRSVVLPDVKTFTELGIAGVDSNNWYAMFAKAGTPKSEIDRINAAVKKVLATEATKSKLLASGAEPVGSSPEELDHILKADIAKWTKLIKAKNIKPE</sequence>
<organism evidence="3 4">
    <name type="scientific">Polynucleobacter kasalickyi</name>
    <dbReference type="NCBI Taxonomy" id="1938817"/>
    <lineage>
        <taxon>Bacteria</taxon>
        <taxon>Pseudomonadati</taxon>
        <taxon>Pseudomonadota</taxon>
        <taxon>Betaproteobacteria</taxon>
        <taxon>Burkholderiales</taxon>
        <taxon>Burkholderiaceae</taxon>
        <taxon>Polynucleobacter</taxon>
    </lineage>
</organism>
<dbReference type="PANTHER" id="PTHR42928">
    <property type="entry name" value="TRICARBOXYLATE-BINDING PROTEIN"/>
    <property type="match status" value="1"/>
</dbReference>
<dbReference type="Gene3D" id="3.40.190.10">
    <property type="entry name" value="Periplasmic binding protein-like II"/>
    <property type="match status" value="1"/>
</dbReference>
<evidence type="ECO:0000313" key="3">
    <source>
        <dbReference type="EMBL" id="SMC30297.1"/>
    </source>
</evidence>
<dbReference type="STRING" id="1938817.SAMN06296008_101139"/>
<dbReference type="PANTHER" id="PTHR42928:SF5">
    <property type="entry name" value="BLR1237 PROTEIN"/>
    <property type="match status" value="1"/>
</dbReference>
<dbReference type="PIRSF" id="PIRSF017082">
    <property type="entry name" value="YflP"/>
    <property type="match status" value="1"/>
</dbReference>
<dbReference type="CDD" id="cd07012">
    <property type="entry name" value="PBP2_Bug_TTT"/>
    <property type="match status" value="1"/>
</dbReference>
<evidence type="ECO:0000256" key="2">
    <source>
        <dbReference type="SAM" id="SignalP"/>
    </source>
</evidence>
<comment type="similarity">
    <text evidence="1">Belongs to the UPF0065 (bug) family.</text>
</comment>
<gene>
    <name evidence="3" type="ORF">SAMN06296008_101139</name>
</gene>
<keyword evidence="4" id="KW-1185">Reference proteome</keyword>
<dbReference type="AlphaFoldDB" id="A0A1W1Y2C3"/>
<protein>
    <submittedName>
        <fullName evidence="3">Tripartite-type tricarboxylate transporter, receptor component TctC</fullName>
    </submittedName>
</protein>
<keyword evidence="2" id="KW-0732">Signal</keyword>
<keyword evidence="3" id="KW-0675">Receptor</keyword>
<dbReference type="InterPro" id="IPR042100">
    <property type="entry name" value="Bug_dom1"/>
</dbReference>
<dbReference type="OrthoDB" id="8678477at2"/>
<name>A0A1W1Y2C3_9BURK</name>
<dbReference type="SUPFAM" id="SSF53850">
    <property type="entry name" value="Periplasmic binding protein-like II"/>
    <property type="match status" value="1"/>
</dbReference>
<dbReference type="EMBL" id="FWXJ01000001">
    <property type="protein sequence ID" value="SMC30297.1"/>
    <property type="molecule type" value="Genomic_DNA"/>
</dbReference>
<dbReference type="Proteomes" id="UP000192708">
    <property type="component" value="Unassembled WGS sequence"/>
</dbReference>
<reference evidence="3 4" key="1">
    <citation type="submission" date="2017-04" db="EMBL/GenBank/DDBJ databases">
        <authorList>
            <person name="Afonso C.L."/>
            <person name="Miller P.J."/>
            <person name="Scott M.A."/>
            <person name="Spackman E."/>
            <person name="Goraichik I."/>
            <person name="Dimitrov K.M."/>
            <person name="Suarez D.L."/>
            <person name="Swayne D.E."/>
        </authorList>
    </citation>
    <scope>NUCLEOTIDE SEQUENCE [LARGE SCALE GENOMIC DNA]</scope>
    <source>
        <strain evidence="3 4">VK13</strain>
    </source>
</reference>
<feature type="chain" id="PRO_5012099653" evidence="2">
    <location>
        <begin position="27"/>
        <end position="321"/>
    </location>
</feature>
<feature type="signal peptide" evidence="2">
    <location>
        <begin position="1"/>
        <end position="26"/>
    </location>
</feature>
<dbReference type="Pfam" id="PF03401">
    <property type="entry name" value="TctC"/>
    <property type="match status" value="1"/>
</dbReference>